<accession>A0A0A9W160</accession>
<evidence type="ECO:0000313" key="2">
    <source>
        <dbReference type="EMBL" id="JAG02172.1"/>
    </source>
</evidence>
<feature type="non-terminal residue" evidence="2">
    <location>
        <position position="1"/>
    </location>
</feature>
<protein>
    <submittedName>
        <fullName evidence="2">Uncharacterized protein</fullName>
    </submittedName>
</protein>
<sequence length="319" mass="35603">PYKIVHPTLNDIIALIIDVKNRSQFIDCNDKIGTLYTGKNVSNEANNMYNEILGFPQDREAAIPEVASASTQVDFPCLKCLKRETELATALEEKVSKTSWKSVALVGEFDNSKSGSDRAEGSQQSLYENENDCTEMQPSCISLDGSLHSHEGLESSIASSDWEFSDTSSSCSCEDCCQDEAFTKTKVVKYYETVEYRETKRGASTIKTSLQELPPLRNPPKRLVAKTIKKEVRPVAFGERKEFSPKSRHSNRLNSSGECLKLPPIKRRFERQPCLTRASSGEGDAPRAEPSKFCHECGSKYPVQMAKFCCNCGIRRIAI</sequence>
<reference evidence="2" key="1">
    <citation type="journal article" date="2014" name="PLoS ONE">
        <title>Transcriptome-Based Identification of ABC Transporters in the Western Tarnished Plant Bug Lygus hesperus.</title>
        <authorList>
            <person name="Hull J.J."/>
            <person name="Chaney K."/>
            <person name="Geib S.M."/>
            <person name="Fabrick J.A."/>
            <person name="Brent C.S."/>
            <person name="Walsh D."/>
            <person name="Lavine L.C."/>
        </authorList>
    </citation>
    <scope>NUCLEOTIDE SEQUENCE</scope>
</reference>
<gene>
    <name evidence="2" type="ORF">CM83_53780</name>
</gene>
<dbReference type="EMBL" id="GBHO01041432">
    <property type="protein sequence ID" value="JAG02172.1"/>
    <property type="molecule type" value="Transcribed_RNA"/>
</dbReference>
<dbReference type="AlphaFoldDB" id="A0A0A9W160"/>
<evidence type="ECO:0000256" key="1">
    <source>
        <dbReference type="SAM" id="MobiDB-lite"/>
    </source>
</evidence>
<organism evidence="2">
    <name type="scientific">Lygus hesperus</name>
    <name type="common">Western plant bug</name>
    <dbReference type="NCBI Taxonomy" id="30085"/>
    <lineage>
        <taxon>Eukaryota</taxon>
        <taxon>Metazoa</taxon>
        <taxon>Ecdysozoa</taxon>
        <taxon>Arthropoda</taxon>
        <taxon>Hexapoda</taxon>
        <taxon>Insecta</taxon>
        <taxon>Pterygota</taxon>
        <taxon>Neoptera</taxon>
        <taxon>Paraneoptera</taxon>
        <taxon>Hemiptera</taxon>
        <taxon>Heteroptera</taxon>
        <taxon>Panheteroptera</taxon>
        <taxon>Cimicomorpha</taxon>
        <taxon>Miridae</taxon>
        <taxon>Mirini</taxon>
        <taxon>Lygus</taxon>
    </lineage>
</organism>
<name>A0A0A9W160_LYGHE</name>
<proteinExistence type="predicted"/>
<feature type="region of interest" description="Disordered" evidence="1">
    <location>
        <begin position="239"/>
        <end position="259"/>
    </location>
</feature>
<reference evidence="2" key="2">
    <citation type="submission" date="2014-07" db="EMBL/GenBank/DDBJ databases">
        <authorList>
            <person name="Hull J."/>
        </authorList>
    </citation>
    <scope>NUCLEOTIDE SEQUENCE</scope>
</reference>